<evidence type="ECO:0000256" key="8">
    <source>
        <dbReference type="ARBA" id="ARBA00022824"/>
    </source>
</evidence>
<dbReference type="InterPro" id="IPR007484">
    <property type="entry name" value="Peptidase_M28"/>
</dbReference>
<evidence type="ECO:0000256" key="4">
    <source>
        <dbReference type="ARBA" id="ARBA00022670"/>
    </source>
</evidence>
<keyword evidence="6" id="KW-0479">Metal-binding</keyword>
<dbReference type="Pfam" id="PF04389">
    <property type="entry name" value="Peptidase_M28"/>
    <property type="match status" value="1"/>
</dbReference>
<reference evidence="19" key="2">
    <citation type="submission" date="2022-10" db="EMBL/GenBank/DDBJ databases">
        <authorList>
            <consortium name="ENA_rothamsted_submissions"/>
            <consortium name="culmorum"/>
            <person name="King R."/>
        </authorList>
    </citation>
    <scope>NUCLEOTIDE SEQUENCE</scope>
</reference>
<evidence type="ECO:0000256" key="2">
    <source>
        <dbReference type="ARBA" id="ARBA00004477"/>
    </source>
</evidence>
<reference evidence="19" key="1">
    <citation type="submission" date="2022-01" db="EMBL/GenBank/DDBJ databases">
        <authorList>
            <person name="King R."/>
        </authorList>
    </citation>
    <scope>NUCLEOTIDE SEQUENCE</scope>
</reference>
<evidence type="ECO:0000256" key="11">
    <source>
        <dbReference type="ARBA" id="ARBA00023049"/>
    </source>
</evidence>
<sequence>MKTMTKNSLLRNRFSNRSPGNDFLDSIYEKSKFHRPMPHNHFLAVFGLMLIVFSLVIYIEKQLPTGLRVQDEREYPNSFIAERAYNILKNLTAVGPRTAGSYENEVVAVNVLRQEVDSIMRDANGIHVIQLDIQKASGAFNLEFLDGMTNVYQDVQNVVVKIGSEINSPHSVLINCHFDSVVDSPGASDDGASCAIMLEILRVLSKSHKRLRHNIIFLFNGGEENFMPASHGFITQHKWAQEVRAFINLEACGAGGREVLFQAGPNHPWILETYSEEVPYPYASSLAQEIFQSGVIPGDTDYRIFRDFGNLSGLDFAWSANGYVYHTKYDSIEQVPLGSLQRTGDNILALARGMAQGHQLSNIEKYKPGNLVFFDFLGAFVIRWPMIVADIINISSVIFSLYSLYGNMKSVAETDSLTKRQYVRKLFGCMVMGFLSWLLTVIATVSIAALLNCLGRTMSWYARPLWIFFLYVIPTLVVSMAVILLHAKVYNKDIESSPWTVFQLYYDAYQTIWTVVLFLGILVRLRSSFIALIWVFFSALGNVLKSLMFSKWRDSKWILLHISMVGLPFVQCFYLMIGALYLFIPIMGRAGSGSHAEYLIAVMVSCMFGMLFSFVAPLILLVRGTERLFSLLVGLFLLSLAVLILTPLGFPYSGEAGALAPQRFMIAHTHRTFHDASGAITNQSTGYWIADMDINSPHTVDRHVPEMLNAELVTTDCDRYLYCGLPYLVPVLTMIWKTHWVPGPPPVLLKPVTMRVVNRTGIEGGERVTIEVAGPTHLGVMISPVQGVSLDDWSLKTEEPLAGPRWLGRETYFIYYAYGLEPVPLLFSMDFKIPPNHSGPIMDLAVTSHYLFGPGKASKYLKRLVDQFPPWTAVNYWTASYESWTI</sequence>
<gene>
    <name evidence="19" type="ORF">PHAECO_LOCUS70</name>
</gene>
<dbReference type="GO" id="GO:0005789">
    <property type="term" value="C:endoplasmic reticulum membrane"/>
    <property type="evidence" value="ECO:0007669"/>
    <property type="project" value="UniProtKB-SubCell"/>
</dbReference>
<evidence type="ECO:0000256" key="12">
    <source>
        <dbReference type="ARBA" id="ARBA00023136"/>
    </source>
</evidence>
<organism evidence="19 20">
    <name type="scientific">Phaedon cochleariae</name>
    <name type="common">Mustard beetle</name>
    <dbReference type="NCBI Taxonomy" id="80249"/>
    <lineage>
        <taxon>Eukaryota</taxon>
        <taxon>Metazoa</taxon>
        <taxon>Ecdysozoa</taxon>
        <taxon>Arthropoda</taxon>
        <taxon>Hexapoda</taxon>
        <taxon>Insecta</taxon>
        <taxon>Pterygota</taxon>
        <taxon>Neoptera</taxon>
        <taxon>Endopterygota</taxon>
        <taxon>Coleoptera</taxon>
        <taxon>Polyphaga</taxon>
        <taxon>Cucujiformia</taxon>
        <taxon>Chrysomeloidea</taxon>
        <taxon>Chrysomelidae</taxon>
        <taxon>Chrysomelinae</taxon>
        <taxon>Chrysomelini</taxon>
        <taxon>Phaedon</taxon>
    </lineage>
</organism>
<comment type="subcellular location">
    <subcellularLocation>
        <location evidence="2">Endoplasmic reticulum membrane</location>
        <topology evidence="2">Multi-pass membrane protein</topology>
    </subcellularLocation>
</comment>
<dbReference type="AlphaFoldDB" id="A0A9P0DDK0"/>
<feature type="transmembrane region" description="Helical" evidence="15">
    <location>
        <begin position="628"/>
        <end position="650"/>
    </location>
</feature>
<keyword evidence="7" id="KW-0378">Hydrolase</keyword>
<keyword evidence="11" id="KW-0482">Metalloprotease</keyword>
<evidence type="ECO:0000256" key="14">
    <source>
        <dbReference type="ARBA" id="ARBA00078796"/>
    </source>
</evidence>
<evidence type="ECO:0000259" key="18">
    <source>
        <dbReference type="Pfam" id="PF22249"/>
    </source>
</evidence>
<feature type="transmembrane region" description="Helical" evidence="15">
    <location>
        <begin position="529"/>
        <end position="547"/>
    </location>
</feature>
<evidence type="ECO:0000313" key="20">
    <source>
        <dbReference type="Proteomes" id="UP001153737"/>
    </source>
</evidence>
<evidence type="ECO:0000256" key="7">
    <source>
        <dbReference type="ARBA" id="ARBA00022801"/>
    </source>
</evidence>
<comment type="similarity">
    <text evidence="3">Belongs to the peptidase M28 family.</text>
</comment>
<dbReference type="InterPro" id="IPR053973">
    <property type="entry name" value="ERMP1-like_C"/>
</dbReference>
<evidence type="ECO:0000313" key="19">
    <source>
        <dbReference type="EMBL" id="CAH1116709.1"/>
    </source>
</evidence>
<feature type="transmembrane region" description="Helical" evidence="15">
    <location>
        <begin position="426"/>
        <end position="451"/>
    </location>
</feature>
<feature type="domain" description="Endoplasmic reticulum metallopeptidase 1/1-A TM" evidence="18">
    <location>
        <begin position="422"/>
        <end position="640"/>
    </location>
</feature>
<keyword evidence="12 15" id="KW-0472">Membrane</keyword>
<dbReference type="Proteomes" id="UP001153737">
    <property type="component" value="Chromosome 1"/>
</dbReference>
<keyword evidence="13" id="KW-0325">Glycoprotein</keyword>
<evidence type="ECO:0000256" key="5">
    <source>
        <dbReference type="ARBA" id="ARBA00022692"/>
    </source>
</evidence>
<feature type="transmembrane region" description="Helical" evidence="15">
    <location>
        <begin position="384"/>
        <end position="405"/>
    </location>
</feature>
<feature type="transmembrane region" description="Helical" evidence="15">
    <location>
        <begin position="559"/>
        <end position="586"/>
    </location>
</feature>
<evidence type="ECO:0000256" key="13">
    <source>
        <dbReference type="ARBA" id="ARBA00023180"/>
    </source>
</evidence>
<evidence type="ECO:0000256" key="1">
    <source>
        <dbReference type="ARBA" id="ARBA00001947"/>
    </source>
</evidence>
<dbReference type="Gene3D" id="3.40.630.10">
    <property type="entry name" value="Zn peptidases"/>
    <property type="match status" value="1"/>
</dbReference>
<feature type="transmembrane region" description="Helical" evidence="15">
    <location>
        <begin position="40"/>
        <end position="59"/>
    </location>
</feature>
<evidence type="ECO:0000259" key="17">
    <source>
        <dbReference type="Pfam" id="PF22248"/>
    </source>
</evidence>
<dbReference type="Pfam" id="PF22248">
    <property type="entry name" value="ERMP1_C"/>
    <property type="match status" value="1"/>
</dbReference>
<evidence type="ECO:0000256" key="9">
    <source>
        <dbReference type="ARBA" id="ARBA00022833"/>
    </source>
</evidence>
<dbReference type="FunFam" id="3.40.630.10:FF:000008">
    <property type="entry name" value="Endoplasmic reticulum metallopeptidase 1"/>
    <property type="match status" value="1"/>
</dbReference>
<dbReference type="PANTHER" id="PTHR12147:SF22">
    <property type="entry name" value="ENDOPLASMIC RETICULUM METALLOPEPTIDASE 1"/>
    <property type="match status" value="1"/>
</dbReference>
<feature type="domain" description="Endoplasmic reticulum metallopeptidase 1-like C-terminal" evidence="17">
    <location>
        <begin position="660"/>
        <end position="884"/>
    </location>
</feature>
<keyword evidence="8" id="KW-0256">Endoplasmic reticulum</keyword>
<feature type="transmembrane region" description="Helical" evidence="15">
    <location>
        <begin position="463"/>
        <end position="484"/>
    </location>
</feature>
<proteinExistence type="inferred from homology"/>
<dbReference type="GO" id="GO:0046872">
    <property type="term" value="F:metal ion binding"/>
    <property type="evidence" value="ECO:0007669"/>
    <property type="project" value="UniProtKB-KW"/>
</dbReference>
<dbReference type="InterPro" id="IPR053974">
    <property type="entry name" value="ERMP1_1-A_TM"/>
</dbReference>
<protein>
    <recommendedName>
        <fullName evidence="14">FXNA-like protease</fullName>
    </recommendedName>
</protein>
<dbReference type="InterPro" id="IPR045175">
    <property type="entry name" value="M28_fam"/>
</dbReference>
<dbReference type="SUPFAM" id="SSF53187">
    <property type="entry name" value="Zn-dependent exopeptidases"/>
    <property type="match status" value="1"/>
</dbReference>
<comment type="cofactor">
    <cofactor evidence="1">
        <name>Zn(2+)</name>
        <dbReference type="ChEBI" id="CHEBI:29105"/>
    </cofactor>
</comment>
<dbReference type="PANTHER" id="PTHR12147">
    <property type="entry name" value="METALLOPEPTIDASE M28 FAMILY MEMBER"/>
    <property type="match status" value="1"/>
</dbReference>
<dbReference type="GO" id="GO:0008235">
    <property type="term" value="F:metalloexopeptidase activity"/>
    <property type="evidence" value="ECO:0007669"/>
    <property type="project" value="InterPro"/>
</dbReference>
<accession>A0A9P0DDK0</accession>
<dbReference type="InterPro" id="IPR048024">
    <property type="entry name" value="Fxna-like_M28_dom"/>
</dbReference>
<feature type="transmembrane region" description="Helical" evidence="15">
    <location>
        <begin position="504"/>
        <end position="523"/>
    </location>
</feature>
<evidence type="ECO:0000259" key="16">
    <source>
        <dbReference type="Pfam" id="PF04389"/>
    </source>
</evidence>
<evidence type="ECO:0000256" key="3">
    <source>
        <dbReference type="ARBA" id="ARBA00010918"/>
    </source>
</evidence>
<evidence type="ECO:0000256" key="15">
    <source>
        <dbReference type="SAM" id="Phobius"/>
    </source>
</evidence>
<dbReference type="GO" id="GO:0006508">
    <property type="term" value="P:proteolysis"/>
    <property type="evidence" value="ECO:0007669"/>
    <property type="project" value="UniProtKB-KW"/>
</dbReference>
<feature type="transmembrane region" description="Helical" evidence="15">
    <location>
        <begin position="598"/>
        <end position="621"/>
    </location>
</feature>
<evidence type="ECO:0000256" key="6">
    <source>
        <dbReference type="ARBA" id="ARBA00022723"/>
    </source>
</evidence>
<keyword evidence="9" id="KW-0862">Zinc</keyword>
<keyword evidence="5 15" id="KW-0812">Transmembrane</keyword>
<dbReference type="EMBL" id="OU896707">
    <property type="protein sequence ID" value="CAH1116709.1"/>
    <property type="molecule type" value="Genomic_DNA"/>
</dbReference>
<keyword evidence="20" id="KW-1185">Reference proteome</keyword>
<keyword evidence="10 15" id="KW-1133">Transmembrane helix</keyword>
<keyword evidence="4" id="KW-0645">Protease</keyword>
<evidence type="ECO:0000256" key="10">
    <source>
        <dbReference type="ARBA" id="ARBA00022989"/>
    </source>
</evidence>
<feature type="domain" description="Peptidase M28" evidence="16">
    <location>
        <begin position="157"/>
        <end position="350"/>
    </location>
</feature>
<dbReference type="Pfam" id="PF22249">
    <property type="entry name" value="ERMP1-TM"/>
    <property type="match status" value="1"/>
</dbReference>
<name>A0A9P0DDK0_PHACE</name>
<dbReference type="CDD" id="cd03875">
    <property type="entry name" value="M28_Fxna_like"/>
    <property type="match status" value="1"/>
</dbReference>